<protein>
    <submittedName>
        <fullName evidence="2">Uncharacterized protein</fullName>
    </submittedName>
</protein>
<dbReference type="AlphaFoldDB" id="A0A1Z1MCX9"/>
<gene>
    <name evidence="2" type="primary">orf37</name>
</gene>
<feature type="transmembrane region" description="Helical" evidence="1">
    <location>
        <begin position="12"/>
        <end position="31"/>
    </location>
</feature>
<evidence type="ECO:0000256" key="1">
    <source>
        <dbReference type="SAM" id="Phobius"/>
    </source>
</evidence>
<keyword evidence="2" id="KW-0934">Plastid</keyword>
<keyword evidence="1" id="KW-1133">Transmembrane helix</keyword>
<keyword evidence="1" id="KW-0812">Transmembrane</keyword>
<keyword evidence="1" id="KW-0472">Membrane</keyword>
<reference evidence="2" key="1">
    <citation type="journal article" date="2017" name="J. Phycol.">
        <title>Analysis of chloroplast genomes and a supermatrix inform reclassification of the Rhodomelaceae (Rhodophyta).</title>
        <authorList>
            <person name="Diaz-Tapia P."/>
            <person name="Maggs C.A."/>
            <person name="West J.A."/>
            <person name="Verbruggen H."/>
        </authorList>
    </citation>
    <scope>NUCLEOTIDE SEQUENCE</scope>
    <source>
        <strain evidence="2">PD620</strain>
    </source>
</reference>
<evidence type="ECO:0000313" key="2">
    <source>
        <dbReference type="EMBL" id="ARW63631.1"/>
    </source>
</evidence>
<keyword evidence="2" id="KW-0150">Chloroplast</keyword>
<dbReference type="EMBL" id="MF101429">
    <property type="protein sequence ID" value="ARW63631.1"/>
    <property type="molecule type" value="Genomic_DNA"/>
</dbReference>
<proteinExistence type="predicted"/>
<geneLocation type="chloroplast" evidence="2"/>
<accession>A0A1Z1MCX9</accession>
<organism evidence="2">
    <name type="scientific">Chondria sp.</name>
    <name type="common">in: red algae</name>
    <dbReference type="NCBI Taxonomy" id="1982705"/>
    <lineage>
        <taxon>Eukaryota</taxon>
        <taxon>Rhodophyta</taxon>
        <taxon>Florideophyceae</taxon>
        <taxon>Rhodymeniophycidae</taxon>
        <taxon>Ceramiales</taxon>
        <taxon>Rhodomelaceae</taxon>
        <taxon>Chondrieae</taxon>
        <taxon>Chondria</taxon>
    </lineage>
</organism>
<name>A0A1Z1MCX9_9FLOR</name>
<sequence length="37" mass="4583">MIKLYFNVQKMLLFLSNFLIYIMINNYNSILCETYRN</sequence>